<keyword evidence="2" id="KW-0472">Membrane</keyword>
<accession>A0A6B3SFG5</accession>
<feature type="transmembrane region" description="Helical" evidence="2">
    <location>
        <begin position="5"/>
        <end position="22"/>
    </location>
</feature>
<dbReference type="RefSeq" id="WP_163959983.1">
    <property type="nucleotide sequence ID" value="NZ_JAAIVB010000007.1"/>
</dbReference>
<evidence type="ECO:0000256" key="1">
    <source>
        <dbReference type="SAM" id="MobiDB-lite"/>
    </source>
</evidence>
<comment type="caution">
    <text evidence="4">The sequence shown here is derived from an EMBL/GenBank/DDBJ whole genome shotgun (WGS) entry which is preliminary data.</text>
</comment>
<feature type="transmembrane region" description="Helical" evidence="2">
    <location>
        <begin position="28"/>
        <end position="46"/>
    </location>
</feature>
<dbReference type="InterPro" id="IPR054331">
    <property type="entry name" value="LiaF_TM"/>
</dbReference>
<dbReference type="Proteomes" id="UP000482155">
    <property type="component" value="Unassembled WGS sequence"/>
</dbReference>
<organism evidence="4 5">
    <name type="scientific">Noviherbaspirillum galbum</name>
    <dbReference type="NCBI Taxonomy" id="2709383"/>
    <lineage>
        <taxon>Bacteria</taxon>
        <taxon>Pseudomonadati</taxon>
        <taxon>Pseudomonadota</taxon>
        <taxon>Betaproteobacteria</taxon>
        <taxon>Burkholderiales</taxon>
        <taxon>Oxalobacteraceae</taxon>
        <taxon>Noviherbaspirillum</taxon>
    </lineage>
</organism>
<evidence type="ECO:0000259" key="3">
    <source>
        <dbReference type="Pfam" id="PF22570"/>
    </source>
</evidence>
<keyword evidence="5" id="KW-1185">Reference proteome</keyword>
<dbReference type="Pfam" id="PF22570">
    <property type="entry name" value="LiaF-TM"/>
    <property type="match status" value="1"/>
</dbReference>
<protein>
    <recommendedName>
        <fullName evidence="3">LiaF transmembrane domain-containing protein</fullName>
    </recommendedName>
</protein>
<reference evidence="4 5" key="1">
    <citation type="submission" date="2020-02" db="EMBL/GenBank/DDBJ databases">
        <authorList>
            <person name="Kim M.K."/>
        </authorList>
    </citation>
    <scope>NUCLEOTIDE SEQUENCE [LARGE SCALE GENOMIC DNA]</scope>
    <source>
        <strain evidence="4 5">17J57-3</strain>
    </source>
</reference>
<dbReference type="EMBL" id="JAAIVB010000007">
    <property type="protein sequence ID" value="NEX59637.1"/>
    <property type="molecule type" value="Genomic_DNA"/>
</dbReference>
<gene>
    <name evidence="4" type="ORF">G3574_00965</name>
</gene>
<feature type="transmembrane region" description="Helical" evidence="2">
    <location>
        <begin position="75"/>
        <end position="94"/>
    </location>
</feature>
<feature type="domain" description="LiaF transmembrane" evidence="3">
    <location>
        <begin position="7"/>
        <end position="97"/>
    </location>
</feature>
<proteinExistence type="predicted"/>
<sequence length="124" mass="13380">MRDAGLPVILIVLGAGWLLHSLNLLPDVHWLWIICLAGAGVGILLVEGFTKSSVISGPLLILAGFMSFCRQTYRVGWGVIIPVMLIAAGILMLVSRSPSIPESRHRLSRMSRPMGGPDEGDRHG</sequence>
<feature type="region of interest" description="Disordered" evidence="1">
    <location>
        <begin position="100"/>
        <end position="124"/>
    </location>
</feature>
<keyword evidence="2" id="KW-1133">Transmembrane helix</keyword>
<dbReference type="AlphaFoldDB" id="A0A6B3SFG5"/>
<evidence type="ECO:0000313" key="5">
    <source>
        <dbReference type="Proteomes" id="UP000482155"/>
    </source>
</evidence>
<name>A0A6B3SFG5_9BURK</name>
<keyword evidence="2" id="KW-0812">Transmembrane</keyword>
<evidence type="ECO:0000256" key="2">
    <source>
        <dbReference type="SAM" id="Phobius"/>
    </source>
</evidence>
<evidence type="ECO:0000313" key="4">
    <source>
        <dbReference type="EMBL" id="NEX59637.1"/>
    </source>
</evidence>